<dbReference type="GO" id="GO:1901982">
    <property type="term" value="F:maltose binding"/>
    <property type="evidence" value="ECO:0007669"/>
    <property type="project" value="TreeGrafter"/>
</dbReference>
<dbReference type="PROSITE" id="PS51257">
    <property type="entry name" value="PROKAR_LIPOPROTEIN"/>
    <property type="match status" value="1"/>
</dbReference>
<evidence type="ECO:0000256" key="4">
    <source>
        <dbReference type="ARBA" id="ARBA00022729"/>
    </source>
</evidence>
<feature type="signal peptide" evidence="6">
    <location>
        <begin position="1"/>
        <end position="27"/>
    </location>
</feature>
<dbReference type="CDD" id="cd13586">
    <property type="entry name" value="PBP2_Maltose_binding_like"/>
    <property type="match status" value="1"/>
</dbReference>
<evidence type="ECO:0000256" key="1">
    <source>
        <dbReference type="ARBA" id="ARBA00008520"/>
    </source>
</evidence>
<reference evidence="7 8" key="1">
    <citation type="submission" date="2019-11" db="EMBL/GenBank/DDBJ databases">
        <title>Whole genome sequencing identifies a novel species of the genus Arsenicicoccus isolated from human blood.</title>
        <authorList>
            <person name="Jeong J.H."/>
            <person name="Kweon O.J."/>
            <person name="Kim H.R."/>
            <person name="Kim T.-H."/>
            <person name="Ha S.-M."/>
            <person name="Lee M.-K."/>
        </authorList>
    </citation>
    <scope>NUCLEOTIDE SEQUENCE [LARGE SCALE GENOMIC DNA]</scope>
    <source>
        <strain evidence="7 8">MKL-02</strain>
    </source>
</reference>
<dbReference type="AlphaFoldDB" id="A0A6I3I479"/>
<dbReference type="PANTHER" id="PTHR30061:SF50">
    <property type="entry name" value="MALTOSE_MALTODEXTRIN-BINDING PERIPLASMIC PROTEIN"/>
    <property type="match status" value="1"/>
</dbReference>
<dbReference type="EMBL" id="WLVL01000016">
    <property type="protein sequence ID" value="MTB70994.1"/>
    <property type="molecule type" value="Genomic_DNA"/>
</dbReference>
<dbReference type="GO" id="GO:0055052">
    <property type="term" value="C:ATP-binding cassette (ABC) transporter complex, substrate-binding subunit-containing"/>
    <property type="evidence" value="ECO:0007669"/>
    <property type="project" value="TreeGrafter"/>
</dbReference>
<evidence type="ECO:0000256" key="3">
    <source>
        <dbReference type="ARBA" id="ARBA00022597"/>
    </source>
</evidence>
<feature type="compositionally biased region" description="Low complexity" evidence="5">
    <location>
        <begin position="28"/>
        <end position="60"/>
    </location>
</feature>
<dbReference type="PRINTS" id="PR00181">
    <property type="entry name" value="MALTOSEBP"/>
</dbReference>
<sequence>MHKRAFGPVAVVGASALLMTACGGGGATTTSSSTTSAGSASASASSSAGATAAAPTTMSTKDAARDANADLVIWSDADRAPAVTKYAQAFGEENGIKVAVQIATETRTQFKDATKVGKGPDVVVGAHDWAGELVQNGTVSPIQLDQATQEKFLPEAMAGTKFNNQIYGVPYAIENIGLLRNTALAPDAPKTMDELVAKGQELVKAGKATQPLIQFVGKKGNAYYSYPYLSAFEGGGIFGKGANGDYDPKQVLVNSAGSVKGGEVLAKLGQQKVLSTNVDDTNMDQLFDTGKVPFMITGPWSVAPAKKAGIKYAISNLPSLEGGSEMKPFTGVQMFYVSSKAKNAQMAQEFVTNYVPRKDVQLALFEAGQRPPALKEAYDEVSAANPDIKAWFEAGKNGSPMPNIPAMNAVWEPFGLATADIISGKAQPKARLDAAAKEIATNIAKG</sequence>
<dbReference type="RefSeq" id="WP_154592336.1">
    <property type="nucleotide sequence ID" value="NZ_CP171001.1"/>
</dbReference>
<feature type="chain" id="PRO_5026305220" evidence="6">
    <location>
        <begin position="28"/>
        <end position="446"/>
    </location>
</feature>
<dbReference type="GO" id="GO:0015768">
    <property type="term" value="P:maltose transport"/>
    <property type="evidence" value="ECO:0007669"/>
    <property type="project" value="TreeGrafter"/>
</dbReference>
<dbReference type="SUPFAM" id="SSF53850">
    <property type="entry name" value="Periplasmic binding protein-like II"/>
    <property type="match status" value="1"/>
</dbReference>
<dbReference type="Gene3D" id="3.40.190.10">
    <property type="entry name" value="Periplasmic binding protein-like II"/>
    <property type="match status" value="2"/>
</dbReference>
<comment type="similarity">
    <text evidence="1">Belongs to the bacterial solute-binding protein 1 family.</text>
</comment>
<dbReference type="GO" id="GO:0042956">
    <property type="term" value="P:maltodextrin transmembrane transport"/>
    <property type="evidence" value="ECO:0007669"/>
    <property type="project" value="TreeGrafter"/>
</dbReference>
<dbReference type="PANTHER" id="PTHR30061">
    <property type="entry name" value="MALTOSE-BINDING PERIPLASMIC PROTEIN"/>
    <property type="match status" value="1"/>
</dbReference>
<gene>
    <name evidence="7" type="ORF">GGG17_03200</name>
</gene>
<comment type="caution">
    <text evidence="7">The sequence shown here is derived from an EMBL/GenBank/DDBJ whole genome shotgun (WGS) entry which is preliminary data.</text>
</comment>
<evidence type="ECO:0000313" key="8">
    <source>
        <dbReference type="Proteomes" id="UP000431092"/>
    </source>
</evidence>
<dbReference type="Proteomes" id="UP000431092">
    <property type="component" value="Unassembled WGS sequence"/>
</dbReference>
<evidence type="ECO:0000256" key="6">
    <source>
        <dbReference type="SAM" id="SignalP"/>
    </source>
</evidence>
<organism evidence="7 8">
    <name type="scientific">Arsenicicoccus cauae</name>
    <dbReference type="NCBI Taxonomy" id="2663847"/>
    <lineage>
        <taxon>Bacteria</taxon>
        <taxon>Bacillati</taxon>
        <taxon>Actinomycetota</taxon>
        <taxon>Actinomycetes</taxon>
        <taxon>Micrococcales</taxon>
        <taxon>Intrasporangiaceae</taxon>
        <taxon>Arsenicicoccus</taxon>
    </lineage>
</organism>
<dbReference type="GO" id="GO:0015144">
    <property type="term" value="F:carbohydrate transmembrane transporter activity"/>
    <property type="evidence" value="ECO:0007669"/>
    <property type="project" value="InterPro"/>
</dbReference>
<proteinExistence type="inferred from homology"/>
<evidence type="ECO:0000256" key="2">
    <source>
        <dbReference type="ARBA" id="ARBA00022448"/>
    </source>
</evidence>
<protein>
    <submittedName>
        <fullName evidence="7">Extracellular solute-binding protein</fullName>
    </submittedName>
</protein>
<feature type="region of interest" description="Disordered" evidence="5">
    <location>
        <begin position="28"/>
        <end position="61"/>
    </location>
</feature>
<keyword evidence="8" id="KW-1185">Reference proteome</keyword>
<name>A0A6I3I479_9MICO</name>
<evidence type="ECO:0000256" key="5">
    <source>
        <dbReference type="SAM" id="MobiDB-lite"/>
    </source>
</evidence>
<evidence type="ECO:0000313" key="7">
    <source>
        <dbReference type="EMBL" id="MTB70994.1"/>
    </source>
</evidence>
<keyword evidence="2" id="KW-0813">Transport</keyword>
<keyword evidence="3" id="KW-0762">Sugar transport</keyword>
<keyword evidence="4 6" id="KW-0732">Signal</keyword>
<dbReference type="Pfam" id="PF13416">
    <property type="entry name" value="SBP_bac_8"/>
    <property type="match status" value="1"/>
</dbReference>
<accession>A0A6I3I479</accession>
<dbReference type="InterPro" id="IPR006059">
    <property type="entry name" value="SBP"/>
</dbReference>
<dbReference type="InterPro" id="IPR006060">
    <property type="entry name" value="Maltose/Cyclodextrin-bd"/>
</dbReference>